<evidence type="ECO:0000313" key="2">
    <source>
        <dbReference type="Proteomes" id="UP000827872"/>
    </source>
</evidence>
<gene>
    <name evidence="1" type="primary">CLIC1</name>
    <name evidence="1" type="ORF">K3G42_007873</name>
</gene>
<evidence type="ECO:0000313" key="1">
    <source>
        <dbReference type="EMBL" id="KAH7991613.1"/>
    </source>
</evidence>
<sequence length="337" mass="37697">MESVSELRRDSANKTMAVTCAFLSGPSSTAMTCSTIHLCFSGLVLTVTQVKSDTPWWKVSPLERSSQHPVFLIKELLLPQMTCCRTARRVAAADLATLKEADSVLCEIYAGSDGAKIGNCPFSQRLFMVLWLKGVTFNVTTVDTKRRTETVQKLCPGGQLPFLMYGHEVHTDTNKIEEFLEEVLCPPRYPRLAARNPESNTAGLDVFARFSGYIKNSNPALDCNLEKGLLKALKVLDNYLMTPLPEEVDENSAEDEGQSNRKFLDGDELTLADCNLLPKLHIVKVVCKKYRGFVIPEEFRGIHRYLKNAYAREEFASTCPDNEEIEIAYELVAKALK</sequence>
<dbReference type="EMBL" id="CM037616">
    <property type="protein sequence ID" value="KAH7991613.1"/>
    <property type="molecule type" value="Genomic_DNA"/>
</dbReference>
<dbReference type="Proteomes" id="UP000827872">
    <property type="component" value="Linkage Group LG03"/>
</dbReference>
<organism evidence="1 2">
    <name type="scientific">Sphaerodactylus townsendi</name>
    <dbReference type="NCBI Taxonomy" id="933632"/>
    <lineage>
        <taxon>Eukaryota</taxon>
        <taxon>Metazoa</taxon>
        <taxon>Chordata</taxon>
        <taxon>Craniata</taxon>
        <taxon>Vertebrata</taxon>
        <taxon>Euteleostomi</taxon>
        <taxon>Lepidosauria</taxon>
        <taxon>Squamata</taxon>
        <taxon>Bifurcata</taxon>
        <taxon>Gekkota</taxon>
        <taxon>Sphaerodactylidae</taxon>
        <taxon>Sphaerodactylus</taxon>
    </lineage>
</organism>
<accession>A0ACB8EGS0</accession>
<keyword evidence="2" id="KW-1185">Reference proteome</keyword>
<reference evidence="1" key="1">
    <citation type="submission" date="2021-08" db="EMBL/GenBank/DDBJ databases">
        <title>The first chromosome-level gecko genome reveals the dynamic sex chromosomes of Neotropical dwarf geckos (Sphaerodactylidae: Sphaerodactylus).</title>
        <authorList>
            <person name="Pinto B.J."/>
            <person name="Keating S.E."/>
            <person name="Gamble T."/>
        </authorList>
    </citation>
    <scope>NUCLEOTIDE SEQUENCE</scope>
    <source>
        <strain evidence="1">TG3544</strain>
    </source>
</reference>
<name>A0ACB8EGS0_9SAUR</name>
<protein>
    <submittedName>
        <fullName evidence="1">Chloride intracellular channel protein 1</fullName>
    </submittedName>
</protein>
<comment type="caution">
    <text evidence="1">The sequence shown here is derived from an EMBL/GenBank/DDBJ whole genome shotgun (WGS) entry which is preliminary data.</text>
</comment>
<proteinExistence type="predicted"/>